<dbReference type="AlphaFoldDB" id="A0A7X2MVV9"/>
<protein>
    <recommendedName>
        <fullName evidence="3">DUF5050 domain-containing protein</fullName>
    </recommendedName>
</protein>
<evidence type="ECO:0008006" key="3">
    <source>
        <dbReference type="Google" id="ProtNLM"/>
    </source>
</evidence>
<dbReference type="SUPFAM" id="SSF69322">
    <property type="entry name" value="Tricorn protease domain 2"/>
    <property type="match status" value="1"/>
</dbReference>
<dbReference type="Proteomes" id="UP000460287">
    <property type="component" value="Unassembled WGS sequence"/>
</dbReference>
<name>A0A7X2MVV9_9CLOT</name>
<organism evidence="1 2">
    <name type="scientific">Inconstantimicrobium porci</name>
    <dbReference type="NCBI Taxonomy" id="2652291"/>
    <lineage>
        <taxon>Bacteria</taxon>
        <taxon>Bacillati</taxon>
        <taxon>Bacillota</taxon>
        <taxon>Clostridia</taxon>
        <taxon>Eubacteriales</taxon>
        <taxon>Clostridiaceae</taxon>
        <taxon>Inconstantimicrobium</taxon>
    </lineage>
</organism>
<proteinExistence type="predicted"/>
<dbReference type="RefSeq" id="WP_154529900.1">
    <property type="nucleotide sequence ID" value="NZ_JAQXTV010000216.1"/>
</dbReference>
<sequence>MKRVFKLLICIIPVLLICGCTKKVTKEIKLVQMEQFIIQKTEDDKIENYTFKNDKYEKITDNNVKDKYLLYYNEKFNTTEYNDSGSILIQKGDKNVKMPDNTEFIKIDDKCSRVFYKSADGDSYSYGVINIDDHKNINVDITLSGNCIDWKDSSTLVFYGVVNNQAALYYYDINTKKAKMAARIDDGFVNYLEVIGGSIYYLVNSYDGSSRMINLSDDRSASFNIEVPYKNVFDIKSINNTAFIMAGNSERVDLYFITNGKIEKVNYDFPKNIRQDSFLYLKDKDVYFIGLDEENNEGLYLFSSTDNEIQLKSPLEAKNHIAKNN</sequence>
<accession>A0A7X2MVV9</accession>
<dbReference type="EMBL" id="VULX01000001">
    <property type="protein sequence ID" value="MSR90022.1"/>
    <property type="molecule type" value="Genomic_DNA"/>
</dbReference>
<gene>
    <name evidence="1" type="ORF">FYJ33_00995</name>
</gene>
<reference evidence="1 2" key="1">
    <citation type="submission" date="2019-08" db="EMBL/GenBank/DDBJ databases">
        <title>In-depth cultivation of the pig gut microbiome towards novel bacterial diversity and tailored functional studies.</title>
        <authorList>
            <person name="Wylensek D."/>
            <person name="Hitch T.C.A."/>
            <person name="Clavel T."/>
        </authorList>
    </citation>
    <scope>NUCLEOTIDE SEQUENCE [LARGE SCALE GENOMIC DNA]</scope>
    <source>
        <strain evidence="1 2">WCA-383-APC-5B</strain>
    </source>
</reference>
<evidence type="ECO:0000313" key="1">
    <source>
        <dbReference type="EMBL" id="MSR90022.1"/>
    </source>
</evidence>
<comment type="caution">
    <text evidence="1">The sequence shown here is derived from an EMBL/GenBank/DDBJ whole genome shotgun (WGS) entry which is preliminary data.</text>
</comment>
<keyword evidence="2" id="KW-1185">Reference proteome</keyword>
<dbReference type="PROSITE" id="PS51257">
    <property type="entry name" value="PROKAR_LIPOPROTEIN"/>
    <property type="match status" value="1"/>
</dbReference>
<evidence type="ECO:0000313" key="2">
    <source>
        <dbReference type="Proteomes" id="UP000460287"/>
    </source>
</evidence>